<proteinExistence type="predicted"/>
<organism evidence="1 2">
    <name type="scientific">Venturia effusa</name>
    <dbReference type="NCBI Taxonomy" id="50376"/>
    <lineage>
        <taxon>Eukaryota</taxon>
        <taxon>Fungi</taxon>
        <taxon>Dikarya</taxon>
        <taxon>Ascomycota</taxon>
        <taxon>Pezizomycotina</taxon>
        <taxon>Dothideomycetes</taxon>
        <taxon>Pleosporomycetidae</taxon>
        <taxon>Venturiales</taxon>
        <taxon>Venturiaceae</taxon>
        <taxon>Venturia</taxon>
    </lineage>
</organism>
<evidence type="ECO:0000313" key="2">
    <source>
        <dbReference type="Proteomes" id="UP000316270"/>
    </source>
</evidence>
<accession>A0A517LC69</accession>
<keyword evidence="2" id="KW-1185">Reference proteome</keyword>
<dbReference type="AlphaFoldDB" id="A0A517LC69"/>
<dbReference type="EMBL" id="CP042193">
    <property type="protein sequence ID" value="QDS73186.1"/>
    <property type="molecule type" value="Genomic_DNA"/>
</dbReference>
<name>A0A517LC69_9PEZI</name>
<evidence type="ECO:0000313" key="1">
    <source>
        <dbReference type="EMBL" id="QDS73186.1"/>
    </source>
</evidence>
<gene>
    <name evidence="1" type="ORF">FKW77_002454</name>
</gene>
<dbReference type="Proteomes" id="UP000316270">
    <property type="component" value="Chromosome 9"/>
</dbReference>
<protein>
    <submittedName>
        <fullName evidence="1">Uncharacterized protein</fullName>
    </submittedName>
</protein>
<reference evidence="1 2" key="1">
    <citation type="submission" date="2019-07" db="EMBL/GenBank/DDBJ databases">
        <title>Finished genome of Venturia effusa.</title>
        <authorList>
            <person name="Young C.A."/>
            <person name="Cox M.P."/>
            <person name="Ganley A.R.D."/>
            <person name="David W.J."/>
        </authorList>
    </citation>
    <scope>NUCLEOTIDE SEQUENCE [LARGE SCALE GENOMIC DNA]</scope>
    <source>
        <strain evidence="2">albino</strain>
    </source>
</reference>
<sequence>MPLLLSIDPTISREPTEPQETYQLSVQHLKRHSACYYAIEMPSTPQSIPAISFLDLPREIRQKILKQTFNLQLESTPRQPTPLYSEECMNSRWNPIKEMRSVEDWMKVKNRIGKWRDNLASVDALVEEDMQWVANEWYEELSDVFEMLKFENLRTNSSTRPNTS</sequence>
<dbReference type="OrthoDB" id="10292499at2759"/>